<accession>A0A2G5RN01</accession>
<evidence type="ECO:0000313" key="2">
    <source>
        <dbReference type="Proteomes" id="UP000230559"/>
    </source>
</evidence>
<dbReference type="AlphaFoldDB" id="A0A2G5RN01"/>
<dbReference type="Proteomes" id="UP000230559">
    <property type="component" value="Unassembled WGS sequence"/>
</dbReference>
<gene>
    <name evidence="1" type="primary">cas8a1</name>
    <name evidence="1" type="ORF">CS060_11625</name>
</gene>
<dbReference type="InterPro" id="IPR010180">
    <property type="entry name" value="CRISPR-assoc_prot_CXXC-CXXC"/>
</dbReference>
<reference evidence="1 2" key="1">
    <citation type="submission" date="2017-10" db="EMBL/GenBank/DDBJ databases">
        <title>Draft genome sequence of Anoxybacillus flavithermus KU2-6-11 from caldera Uzon (Russia:Kamchtka).</title>
        <authorList>
            <person name="Korzhuk A.V."/>
            <person name="Rozanov A.S."/>
            <person name="Bryanskaya A.V."/>
            <person name="Peltek S.E."/>
        </authorList>
    </citation>
    <scope>NUCLEOTIDE SEQUENCE [LARGE SCALE GENOMIC DNA]</scope>
    <source>
        <strain evidence="1 2">KU2-6_11</strain>
    </source>
</reference>
<dbReference type="NCBIfam" id="TIGR01908">
    <property type="entry name" value="cas_CXXC_CXXC"/>
    <property type="match status" value="1"/>
</dbReference>
<dbReference type="RefSeq" id="WP_035049091.1">
    <property type="nucleotide sequence ID" value="NZ_PEDM01000031.1"/>
</dbReference>
<dbReference type="EMBL" id="PEDM01000031">
    <property type="protein sequence ID" value="PIC04106.1"/>
    <property type="molecule type" value="Genomic_DNA"/>
</dbReference>
<evidence type="ECO:0000313" key="1">
    <source>
        <dbReference type="EMBL" id="PIC04106.1"/>
    </source>
</evidence>
<sequence length="592" mass="69775">MKVELRMGEWMVNMGLVGLYRVFEYGRKNGIISDEYKDSVTAKPWGIELDTDVLPQLPRAYFLYLLEEYSVARRECERLDAYVEQVKNEKQFKSNINELKKSISDTGTKILKYFTHETLENTLKQIREIKKYEQVHQLEEHIRTLKQVYSETKINEKLTLNYFKHAILKPLFFGQVSFLNVSKNNLDFEGHVKEFYNSYVFPVMNDLHLESVLNDSHSIEEISSLLEKKGEYQPFKQLKREWKKKTLEEIQEYINTKINKCLLFNERLAFYNFEEMVFSPIGVAKDKAFNFSWRFDSQQPKPLSSLAKLVLLFAPIGVAIYFKNDGIGDQTERRLYAGFVQTDATFAEILQKNNHFRQLKKKREPFNKIVSQLVQSVKKESEYAVDHLFFLEFFSDYDSKKTHLHYYHLPMYLAHYFKQHADKLDSIKLYDYREKFVQYVLRGADPIHVIYHYLRDCIKNERSTNGPYIAVRERNRILQFKKGVRDVATTDKRVSALFMQGREIRDAIMRSSGPEKKVASIAYRLLNAAKAGNRKSFMDTLMRIYMSTDRPMSPIFLNALHERDLDFATVANAFIAGLLANQYKEEQEEVKA</sequence>
<proteinExistence type="predicted"/>
<organism evidence="1 2">
    <name type="scientific">Anoxybacillus flavithermus</name>
    <dbReference type="NCBI Taxonomy" id="33934"/>
    <lineage>
        <taxon>Bacteria</taxon>
        <taxon>Bacillati</taxon>
        <taxon>Bacillota</taxon>
        <taxon>Bacilli</taxon>
        <taxon>Bacillales</taxon>
        <taxon>Anoxybacillaceae</taxon>
        <taxon>Anoxybacillus</taxon>
    </lineage>
</organism>
<name>A0A2G5RN01_9BACL</name>
<comment type="caution">
    <text evidence="1">The sequence shown here is derived from an EMBL/GenBank/DDBJ whole genome shotgun (WGS) entry which is preliminary data.</text>
</comment>
<protein>
    <submittedName>
        <fullName evidence="1">Type I-B CRISPR-associated protein Cas8b1/Cst1</fullName>
    </submittedName>
</protein>